<keyword evidence="1" id="KW-0812">Transmembrane</keyword>
<evidence type="ECO:0000256" key="1">
    <source>
        <dbReference type="SAM" id="Phobius"/>
    </source>
</evidence>
<feature type="transmembrane region" description="Helical" evidence="1">
    <location>
        <begin position="17"/>
        <end position="37"/>
    </location>
</feature>
<accession>A0ABU2JYT1</accession>
<comment type="caution">
    <text evidence="2">The sequence shown here is derived from an EMBL/GenBank/DDBJ whole genome shotgun (WGS) entry which is preliminary data.</text>
</comment>
<dbReference type="RefSeq" id="WP_311670241.1">
    <property type="nucleotide sequence ID" value="NZ_JAVREO010000024.1"/>
</dbReference>
<evidence type="ECO:0000313" key="3">
    <source>
        <dbReference type="Proteomes" id="UP001183410"/>
    </source>
</evidence>
<organism evidence="2 3">
    <name type="scientific">Streptomyces chisholmiae</name>
    <dbReference type="NCBI Taxonomy" id="3075540"/>
    <lineage>
        <taxon>Bacteria</taxon>
        <taxon>Bacillati</taxon>
        <taxon>Actinomycetota</taxon>
        <taxon>Actinomycetes</taxon>
        <taxon>Kitasatosporales</taxon>
        <taxon>Streptomycetaceae</taxon>
        <taxon>Streptomyces</taxon>
    </lineage>
</organism>
<evidence type="ECO:0000313" key="2">
    <source>
        <dbReference type="EMBL" id="MDT0270161.1"/>
    </source>
</evidence>
<name>A0ABU2JYT1_9ACTN</name>
<reference evidence="3" key="1">
    <citation type="submission" date="2023-07" db="EMBL/GenBank/DDBJ databases">
        <title>30 novel species of actinomycetes from the DSMZ collection.</title>
        <authorList>
            <person name="Nouioui I."/>
        </authorList>
    </citation>
    <scope>NUCLEOTIDE SEQUENCE [LARGE SCALE GENOMIC DNA]</scope>
    <source>
        <strain evidence="3">DSM 44915</strain>
    </source>
</reference>
<protein>
    <recommendedName>
        <fullName evidence="4">Secreted protein</fullName>
    </recommendedName>
</protein>
<keyword evidence="1" id="KW-1133">Transmembrane helix</keyword>
<keyword evidence="3" id="KW-1185">Reference proteome</keyword>
<sequence>MSDEPSTARAGRSRKRFVWVGAGVLLVAAAAATIVVIGSDTDSDADCWGAWGGLESPWAGGEVEVSEARPSAADPRGSCEVVVTLAEDDETWQHTLEVSYGPLPADQDELVTWIEEHLRGDVAPLPVGLSGGVTSEHGLLVLPERCAIDGGPAVVTMTTRYSEASLGRGDADHGSRPAGSPSHLAELLVGVARQGMSDAGCAADEDPAGEDDEAAALPTEVAPIQRVPLGSYGEGHLCGHPELPTAGQEVNLLGSRRYADFHAWTPAVGVGDGDIGCSLAERRPLFDTLTGELPAFGPPASATVLLATADPNQIRLLEAIADGLDARPLDGWDGTALHGGPLAVATVDCGTGEPEPTRTLFAAHVASDADWNPADLLADYQRAMAPSRDCEGVAPDA</sequence>
<dbReference type="Proteomes" id="UP001183410">
    <property type="component" value="Unassembled WGS sequence"/>
</dbReference>
<dbReference type="EMBL" id="JAVREO010000024">
    <property type="protein sequence ID" value="MDT0270161.1"/>
    <property type="molecule type" value="Genomic_DNA"/>
</dbReference>
<gene>
    <name evidence="2" type="ORF">RM844_28210</name>
</gene>
<keyword evidence="1" id="KW-0472">Membrane</keyword>
<proteinExistence type="predicted"/>
<evidence type="ECO:0008006" key="4">
    <source>
        <dbReference type="Google" id="ProtNLM"/>
    </source>
</evidence>